<comment type="caution">
    <text evidence="7">The sequence shown here is derived from an EMBL/GenBank/DDBJ whole genome shotgun (WGS) entry which is preliminary data.</text>
</comment>
<evidence type="ECO:0000256" key="4">
    <source>
        <dbReference type="ARBA" id="ARBA00043195"/>
    </source>
</evidence>
<evidence type="ECO:0000256" key="2">
    <source>
        <dbReference type="ARBA" id="ARBA00012344"/>
    </source>
</evidence>
<reference evidence="7" key="1">
    <citation type="journal article" date="2019" name="bioRxiv">
        <title>The Genome of the Zebra Mussel, Dreissena polymorpha: A Resource for Invasive Species Research.</title>
        <authorList>
            <person name="McCartney M.A."/>
            <person name="Auch B."/>
            <person name="Kono T."/>
            <person name="Mallez S."/>
            <person name="Zhang Y."/>
            <person name="Obille A."/>
            <person name="Becker A."/>
            <person name="Abrahante J.E."/>
            <person name="Garbe J."/>
            <person name="Badalamenti J.P."/>
            <person name="Herman A."/>
            <person name="Mangelson H."/>
            <person name="Liachko I."/>
            <person name="Sullivan S."/>
            <person name="Sone E.D."/>
            <person name="Koren S."/>
            <person name="Silverstein K.A.T."/>
            <person name="Beckman K.B."/>
            <person name="Gohl D.M."/>
        </authorList>
    </citation>
    <scope>NUCLEOTIDE SEQUENCE</scope>
    <source>
        <strain evidence="7">Duluth1</strain>
        <tissue evidence="7">Whole animal</tissue>
    </source>
</reference>
<comment type="function">
    <text evidence="5">Catalyzes the cleavage of glutathione into 5-oxo-L-proline and a Cys-Gly dipeptide. Acts specifically on glutathione, but not on other gamma-glutamyl peptides.</text>
</comment>
<dbReference type="PANTHER" id="PTHR12192:SF2">
    <property type="entry name" value="GLUTATHIONE-SPECIFIC GAMMA-GLUTAMYLCYCLOTRANSFERASE 2"/>
    <property type="match status" value="1"/>
</dbReference>
<dbReference type="GO" id="GO:0005737">
    <property type="term" value="C:cytoplasm"/>
    <property type="evidence" value="ECO:0007669"/>
    <property type="project" value="TreeGrafter"/>
</dbReference>
<reference evidence="7" key="2">
    <citation type="submission" date="2020-11" db="EMBL/GenBank/DDBJ databases">
        <authorList>
            <person name="McCartney M.A."/>
            <person name="Auch B."/>
            <person name="Kono T."/>
            <person name="Mallez S."/>
            <person name="Becker A."/>
            <person name="Gohl D.M."/>
            <person name="Silverstein K.A.T."/>
            <person name="Koren S."/>
            <person name="Bechman K.B."/>
            <person name="Herman A."/>
            <person name="Abrahante J.E."/>
            <person name="Garbe J."/>
        </authorList>
    </citation>
    <scope>NUCLEOTIDE SEQUENCE</scope>
    <source>
        <strain evidence="7">Duluth1</strain>
        <tissue evidence="7">Whole animal</tissue>
    </source>
</reference>
<comment type="catalytic activity">
    <reaction evidence="6">
        <text>glutathione = L-cysteinylglycine + 5-oxo-L-proline</text>
        <dbReference type="Rhea" id="RHEA:47724"/>
        <dbReference type="ChEBI" id="CHEBI:57925"/>
        <dbReference type="ChEBI" id="CHEBI:58402"/>
        <dbReference type="ChEBI" id="CHEBI:61694"/>
        <dbReference type="EC" id="4.3.2.7"/>
    </reaction>
</comment>
<evidence type="ECO:0000256" key="3">
    <source>
        <dbReference type="ARBA" id="ARBA00023239"/>
    </source>
</evidence>
<dbReference type="InterPro" id="IPR036568">
    <property type="entry name" value="GGCT-like_sf"/>
</dbReference>
<dbReference type="InterPro" id="IPR013024">
    <property type="entry name" value="GGCT-like"/>
</dbReference>
<evidence type="ECO:0000256" key="1">
    <source>
        <dbReference type="ARBA" id="ARBA00009662"/>
    </source>
</evidence>
<evidence type="ECO:0000256" key="5">
    <source>
        <dbReference type="ARBA" id="ARBA00045227"/>
    </source>
</evidence>
<dbReference type="CDD" id="cd06661">
    <property type="entry name" value="GGCT_like"/>
    <property type="match status" value="1"/>
</dbReference>
<dbReference type="GO" id="GO:0061928">
    <property type="term" value="F:glutathione specific gamma-glutamylcyclotransferase activity"/>
    <property type="evidence" value="ECO:0007669"/>
    <property type="project" value="UniProtKB-EC"/>
</dbReference>
<dbReference type="Gene3D" id="3.10.490.10">
    <property type="entry name" value="Gamma-glutamyl cyclotransferase-like"/>
    <property type="match status" value="1"/>
</dbReference>
<dbReference type="AlphaFoldDB" id="A0A9D4LDA9"/>
<name>A0A9D4LDA9_DREPO</name>
<evidence type="ECO:0000256" key="6">
    <source>
        <dbReference type="ARBA" id="ARBA00048073"/>
    </source>
</evidence>
<dbReference type="EMBL" id="JAIWYP010000003">
    <property type="protein sequence ID" value="KAH3854891.1"/>
    <property type="molecule type" value="Genomic_DNA"/>
</dbReference>
<dbReference type="Proteomes" id="UP000828390">
    <property type="component" value="Unassembled WGS sequence"/>
</dbReference>
<protein>
    <recommendedName>
        <fullName evidence="2">glutathione-specific gamma-glutamylcyclotransferase</fullName>
        <ecNumber evidence="2">4.3.2.7</ecNumber>
    </recommendedName>
    <alternativeName>
        <fullName evidence="4">Cation transport regulator-like protein 2</fullName>
    </alternativeName>
</protein>
<accession>A0A9D4LDA9</accession>
<dbReference type="PANTHER" id="PTHR12192">
    <property type="entry name" value="CATION TRANSPORT PROTEIN CHAC-RELATED"/>
    <property type="match status" value="1"/>
</dbReference>
<dbReference type="Pfam" id="PF04752">
    <property type="entry name" value="ChaC"/>
    <property type="match status" value="1"/>
</dbReference>
<organism evidence="7 8">
    <name type="scientific">Dreissena polymorpha</name>
    <name type="common">Zebra mussel</name>
    <name type="synonym">Mytilus polymorpha</name>
    <dbReference type="NCBI Taxonomy" id="45954"/>
    <lineage>
        <taxon>Eukaryota</taxon>
        <taxon>Metazoa</taxon>
        <taxon>Spiralia</taxon>
        <taxon>Lophotrochozoa</taxon>
        <taxon>Mollusca</taxon>
        <taxon>Bivalvia</taxon>
        <taxon>Autobranchia</taxon>
        <taxon>Heteroconchia</taxon>
        <taxon>Euheterodonta</taxon>
        <taxon>Imparidentia</taxon>
        <taxon>Neoheterodontei</taxon>
        <taxon>Myida</taxon>
        <taxon>Dreissenoidea</taxon>
        <taxon>Dreissenidae</taxon>
        <taxon>Dreissena</taxon>
    </lineage>
</organism>
<proteinExistence type="inferred from homology"/>
<dbReference type="InterPro" id="IPR006840">
    <property type="entry name" value="ChaC"/>
</dbReference>
<dbReference type="OrthoDB" id="1933483at2759"/>
<dbReference type="EC" id="4.3.2.7" evidence="2"/>
<dbReference type="SUPFAM" id="SSF110857">
    <property type="entry name" value="Gamma-glutamyl cyclotransferase-like"/>
    <property type="match status" value="1"/>
</dbReference>
<gene>
    <name evidence="7" type="ORF">DPMN_097450</name>
</gene>
<evidence type="ECO:0000313" key="7">
    <source>
        <dbReference type="EMBL" id="KAH3854891.1"/>
    </source>
</evidence>
<keyword evidence="8" id="KW-1185">Reference proteome</keyword>
<dbReference type="GO" id="GO:0006751">
    <property type="term" value="P:glutathione catabolic process"/>
    <property type="evidence" value="ECO:0007669"/>
    <property type="project" value="InterPro"/>
</dbReference>
<sequence length="184" mass="21156">MWIFGYGSLIWKVDFPYKRKVTGYIKGYLRRFWQGSTDHRGIPGNPGRVVTLIPATEKDRVYGVAYEISPEEEEDVRKHLDHRERGGYTKVNVTFYASHGEVGQFDLELYIGTEDNPNYMGPAPMEDIADQIYRSVGPSGKNIDYLLNLAHALRDLLPDVDDPHLFELERLVTVMKNNVNEVHI</sequence>
<keyword evidence="3" id="KW-0456">Lyase</keyword>
<comment type="similarity">
    <text evidence="1">Belongs to the gamma-glutamylcyclotransferase family. ChaC subfamily.</text>
</comment>
<evidence type="ECO:0000313" key="8">
    <source>
        <dbReference type="Proteomes" id="UP000828390"/>
    </source>
</evidence>